<reference evidence="2 3" key="1">
    <citation type="submission" date="2019-06" db="EMBL/GenBank/DDBJ databases">
        <title>Sequencing the genomes of 1000 actinobacteria strains.</title>
        <authorList>
            <person name="Klenk H.-P."/>
        </authorList>
    </citation>
    <scope>NUCLEOTIDE SEQUENCE [LARGE SCALE GENOMIC DNA]</scope>
    <source>
        <strain evidence="2 3">DSM 8251</strain>
    </source>
</reference>
<evidence type="ECO:0000256" key="1">
    <source>
        <dbReference type="SAM" id="Phobius"/>
    </source>
</evidence>
<keyword evidence="1" id="KW-0472">Membrane</keyword>
<sequence>MRWRSVCNWINLSTPAGLGVARLGRCGVRRGTERLWLAEGYRFGFPIAGAFTVGNVVITPHTFDALLKQNPGLLHHEAVHATQWALLGPLFLPLYTGAMAWSWLRSGDRASHNVFETAAGLEHGGYRRSATRDLASAASSLMDRWRKTPQAASDGLP</sequence>
<dbReference type="RefSeq" id="WP_142093574.1">
    <property type="nucleotide sequence ID" value="NZ_BAAAMD010000003.1"/>
</dbReference>
<accession>A0A542ZBU4</accession>
<keyword evidence="1" id="KW-1133">Transmembrane helix</keyword>
<feature type="transmembrane region" description="Helical" evidence="1">
    <location>
        <begin position="83"/>
        <end position="104"/>
    </location>
</feature>
<dbReference type="OrthoDB" id="3296472at2"/>
<proteinExistence type="predicted"/>
<feature type="transmembrane region" description="Helical" evidence="1">
    <location>
        <begin position="43"/>
        <end position="63"/>
    </location>
</feature>
<evidence type="ECO:0000313" key="3">
    <source>
        <dbReference type="Proteomes" id="UP000316196"/>
    </source>
</evidence>
<evidence type="ECO:0000313" key="2">
    <source>
        <dbReference type="EMBL" id="TQL57730.1"/>
    </source>
</evidence>
<keyword evidence="1" id="KW-0812">Transmembrane</keyword>
<organism evidence="2 3">
    <name type="scientific">Propioniferax innocua</name>
    <dbReference type="NCBI Taxonomy" id="1753"/>
    <lineage>
        <taxon>Bacteria</taxon>
        <taxon>Bacillati</taxon>
        <taxon>Actinomycetota</taxon>
        <taxon>Actinomycetes</taxon>
        <taxon>Propionibacteriales</taxon>
        <taxon>Propionibacteriaceae</taxon>
        <taxon>Propioniferax</taxon>
    </lineage>
</organism>
<protein>
    <recommendedName>
        <fullName evidence="4">DUF4157 domain-containing protein</fullName>
    </recommendedName>
</protein>
<dbReference type="AlphaFoldDB" id="A0A542ZBU4"/>
<evidence type="ECO:0008006" key="4">
    <source>
        <dbReference type="Google" id="ProtNLM"/>
    </source>
</evidence>
<dbReference type="Proteomes" id="UP000316196">
    <property type="component" value="Unassembled WGS sequence"/>
</dbReference>
<name>A0A542ZBU4_9ACTN</name>
<gene>
    <name evidence="2" type="ORF">FB460_1571</name>
</gene>
<dbReference type="EMBL" id="VFOR01000002">
    <property type="protein sequence ID" value="TQL57730.1"/>
    <property type="molecule type" value="Genomic_DNA"/>
</dbReference>
<keyword evidence="3" id="KW-1185">Reference proteome</keyword>
<comment type="caution">
    <text evidence="2">The sequence shown here is derived from an EMBL/GenBank/DDBJ whole genome shotgun (WGS) entry which is preliminary data.</text>
</comment>